<feature type="transmembrane region" description="Helical" evidence="5">
    <location>
        <begin position="39"/>
        <end position="58"/>
    </location>
</feature>
<dbReference type="RefSeq" id="XP_024723464.1">
    <property type="nucleotide sequence ID" value="XM_024867409.1"/>
</dbReference>
<accession>A0A2T3B962</accession>
<dbReference type="InParanoid" id="A0A2T3B962"/>
<evidence type="ECO:0000313" key="7">
    <source>
        <dbReference type="Proteomes" id="UP000241818"/>
    </source>
</evidence>
<dbReference type="STRING" id="857342.A0A2T3B962"/>
<dbReference type="GO" id="GO:0016020">
    <property type="term" value="C:membrane"/>
    <property type="evidence" value="ECO:0007669"/>
    <property type="project" value="UniProtKB-SubCell"/>
</dbReference>
<evidence type="ECO:0000256" key="2">
    <source>
        <dbReference type="ARBA" id="ARBA00022692"/>
    </source>
</evidence>
<dbReference type="Pfam" id="PF04193">
    <property type="entry name" value="PQ-loop"/>
    <property type="match status" value="1"/>
</dbReference>
<reference evidence="6 7" key="1">
    <citation type="journal article" date="2018" name="New Phytol.">
        <title>Comparative genomics and transcriptomics depict ericoid mycorrhizal fungi as versatile saprotrophs and plant mutualists.</title>
        <authorList>
            <person name="Martino E."/>
            <person name="Morin E."/>
            <person name="Grelet G.A."/>
            <person name="Kuo A."/>
            <person name="Kohler A."/>
            <person name="Daghino S."/>
            <person name="Barry K.W."/>
            <person name="Cichocki N."/>
            <person name="Clum A."/>
            <person name="Dockter R.B."/>
            <person name="Hainaut M."/>
            <person name="Kuo R.C."/>
            <person name="LaButti K."/>
            <person name="Lindahl B.D."/>
            <person name="Lindquist E.A."/>
            <person name="Lipzen A."/>
            <person name="Khouja H.R."/>
            <person name="Magnuson J."/>
            <person name="Murat C."/>
            <person name="Ohm R.A."/>
            <person name="Singer S.W."/>
            <person name="Spatafora J.W."/>
            <person name="Wang M."/>
            <person name="Veneault-Fourrey C."/>
            <person name="Henrissat B."/>
            <person name="Grigoriev I.V."/>
            <person name="Martin F.M."/>
            <person name="Perotto S."/>
        </authorList>
    </citation>
    <scope>NUCLEOTIDE SEQUENCE [LARGE SCALE GENOMIC DNA]</scope>
    <source>
        <strain evidence="6 7">ATCC 22711</strain>
    </source>
</reference>
<keyword evidence="3 5" id="KW-1133">Transmembrane helix</keyword>
<gene>
    <name evidence="6" type="ORF">M430DRAFT_40598</name>
</gene>
<feature type="transmembrane region" description="Helical" evidence="5">
    <location>
        <begin position="6"/>
        <end position="27"/>
    </location>
</feature>
<dbReference type="OrthoDB" id="5139341at2759"/>
<evidence type="ECO:0000256" key="3">
    <source>
        <dbReference type="ARBA" id="ARBA00022989"/>
    </source>
</evidence>
<keyword evidence="4 5" id="KW-0472">Membrane</keyword>
<name>A0A2T3B962_AMORE</name>
<dbReference type="InterPro" id="IPR006603">
    <property type="entry name" value="PQ-loop_rpt"/>
</dbReference>
<dbReference type="AlphaFoldDB" id="A0A2T3B962"/>
<comment type="subcellular location">
    <subcellularLocation>
        <location evidence="1">Membrane</location>
        <topology evidence="1">Multi-pass membrane protein</topology>
    </subcellularLocation>
</comment>
<feature type="transmembrane region" description="Helical" evidence="5">
    <location>
        <begin position="216"/>
        <end position="240"/>
    </location>
</feature>
<feature type="transmembrane region" description="Helical" evidence="5">
    <location>
        <begin position="109"/>
        <end position="128"/>
    </location>
</feature>
<sequence length="258" mass="28735">MPIHNWFRIVLTVLSLISFLPQISRIVSKKSSVDISLTYILLNTISTTEQFTLGFYYIASHNHDSDFFVSDPRNLGDWLNLAQLAVVWLMSLVLFAACLFYAPSSAPKARVVAMYVAFLLISVVPLFTDAVNFGEDEDERWFSAIFFGVHSMFVNWPVTLGGIAALYFQWQKAAALSSAGLAAQAVVFAAVALSWTARVRFVEMEPGAGSFPFKTWYYLVGWAAVDNGVFALVQAVLFYLARQHQSGIRGEEEPLLGH</sequence>
<evidence type="ECO:0000256" key="5">
    <source>
        <dbReference type="SAM" id="Phobius"/>
    </source>
</evidence>
<dbReference type="Proteomes" id="UP000241818">
    <property type="component" value="Unassembled WGS sequence"/>
</dbReference>
<feature type="transmembrane region" description="Helical" evidence="5">
    <location>
        <begin position="78"/>
        <end position="102"/>
    </location>
</feature>
<keyword evidence="2 5" id="KW-0812">Transmembrane</keyword>
<dbReference type="Gene3D" id="1.20.1280.290">
    <property type="match status" value="1"/>
</dbReference>
<feature type="transmembrane region" description="Helical" evidence="5">
    <location>
        <begin position="175"/>
        <end position="196"/>
    </location>
</feature>
<evidence type="ECO:0000256" key="1">
    <source>
        <dbReference type="ARBA" id="ARBA00004141"/>
    </source>
</evidence>
<evidence type="ECO:0000313" key="6">
    <source>
        <dbReference type="EMBL" id="PSS23418.1"/>
    </source>
</evidence>
<organism evidence="6 7">
    <name type="scientific">Amorphotheca resinae ATCC 22711</name>
    <dbReference type="NCBI Taxonomy" id="857342"/>
    <lineage>
        <taxon>Eukaryota</taxon>
        <taxon>Fungi</taxon>
        <taxon>Dikarya</taxon>
        <taxon>Ascomycota</taxon>
        <taxon>Pezizomycotina</taxon>
        <taxon>Leotiomycetes</taxon>
        <taxon>Helotiales</taxon>
        <taxon>Amorphothecaceae</taxon>
        <taxon>Amorphotheca</taxon>
    </lineage>
</organism>
<dbReference type="EMBL" id="KZ679008">
    <property type="protein sequence ID" value="PSS23418.1"/>
    <property type="molecule type" value="Genomic_DNA"/>
</dbReference>
<evidence type="ECO:0000256" key="4">
    <source>
        <dbReference type="ARBA" id="ARBA00023136"/>
    </source>
</evidence>
<protein>
    <submittedName>
        <fullName evidence="6">Uncharacterized protein</fullName>
    </submittedName>
</protein>
<dbReference type="GeneID" id="36575490"/>
<keyword evidence="7" id="KW-1185">Reference proteome</keyword>
<proteinExistence type="predicted"/>
<feature type="transmembrane region" description="Helical" evidence="5">
    <location>
        <begin position="140"/>
        <end position="168"/>
    </location>
</feature>